<evidence type="ECO:0000313" key="1">
    <source>
        <dbReference type="EMBL" id="UNI71900.1"/>
    </source>
</evidence>
<proteinExistence type="predicted"/>
<evidence type="ECO:0000313" key="2">
    <source>
        <dbReference type="Proteomes" id="UP000829341"/>
    </source>
</evidence>
<protein>
    <submittedName>
        <fullName evidence="1">Lysozyme</fullName>
    </submittedName>
</protein>
<sequence length="102" mass="11778">MKVKFKKREQTTKVILVSAQDDKGSRQLNMEARSGGSLHHGYHYVVREDGTVEEGRAPDEVSSFKDKTAIYVRDNMESKGFYFAHRNWPDLMVLEQKEEDIG</sequence>
<dbReference type="EMBL" id="OM716005">
    <property type="protein sequence ID" value="UNI71900.1"/>
    <property type="molecule type" value="Genomic_DNA"/>
</dbReference>
<name>A0AC61TUE0_9CAUD</name>
<organism evidence="1 2">
    <name type="scientific">Aeromonas phage vB_ AhaP_PT2</name>
    <dbReference type="NCBI Taxonomy" id="2924715"/>
    <lineage>
        <taxon>Viruses</taxon>
        <taxon>Duplodnaviria</taxon>
        <taxon>Heunggongvirae</taxon>
        <taxon>Uroviricota</taxon>
        <taxon>Caudoviricetes</taxon>
        <taxon>Autographivirales</taxon>
        <taxon>Autotranscriptaviridae</taxon>
        <taxon>Studiervirinae</taxon>
        <taxon>Armandvirus</taxon>
        <taxon>Armandvirus PT2</taxon>
    </lineage>
</organism>
<reference evidence="1" key="1">
    <citation type="submission" date="2022-02" db="EMBL/GenBank/DDBJ databases">
        <authorList>
            <person name="Zhang L."/>
            <person name="Yu H."/>
            <person name="Feng C."/>
        </authorList>
    </citation>
    <scope>NUCLEOTIDE SEQUENCE</scope>
</reference>
<accession>A0AC61TUE0</accession>
<dbReference type="Proteomes" id="UP000829341">
    <property type="component" value="Segment"/>
</dbReference>
<keyword evidence="2" id="KW-1185">Reference proteome</keyword>